<dbReference type="Pfam" id="PF00400">
    <property type="entry name" value="WD40"/>
    <property type="match status" value="1"/>
</dbReference>
<dbReference type="GO" id="GO:0120330">
    <property type="term" value="C:rixosome complex"/>
    <property type="evidence" value="ECO:0007669"/>
    <property type="project" value="UniProtKB-UniRule"/>
</dbReference>
<dbReference type="InterPro" id="IPR045227">
    <property type="entry name" value="WDR18/Ipi3/RID3"/>
</dbReference>
<keyword evidence="4" id="KW-0677">Repeat</keyword>
<accession>A0A1G4JZL9</accession>
<evidence type="ECO:0000256" key="1">
    <source>
        <dbReference type="ARBA" id="ARBA00002355"/>
    </source>
</evidence>
<keyword evidence="9" id="KW-1185">Reference proteome</keyword>
<dbReference type="GO" id="GO:0006364">
    <property type="term" value="P:rRNA processing"/>
    <property type="evidence" value="ECO:0007669"/>
    <property type="project" value="UniProtKB-UniRule"/>
</dbReference>
<dbReference type="SMART" id="SM00320">
    <property type="entry name" value="WD40"/>
    <property type="match status" value="5"/>
</dbReference>
<dbReference type="GO" id="GO:0006261">
    <property type="term" value="P:DNA-templated DNA replication"/>
    <property type="evidence" value="ECO:0007669"/>
    <property type="project" value="TreeGrafter"/>
</dbReference>
<dbReference type="AlphaFoldDB" id="A0A1G4JZL9"/>
<name>A0A1G4JZL9_9SACH</name>
<sequence length="502" mass="55710">MEEQLCFSTSSTCTVAILNGAKQTDLKQCGTEFRNGTVRVGYSHLFVAQRRKAVINVYKINGNGSRESVEQRLALPEPVSCLEVVENAEKPDTPYLLLASTPTGKLFVWELMSGNLLAVKPLAHYQPITKIQSVVNGKYVITSGADARLMIWQTVDLVTQQDPKPIFTLHDHTLGITDFCVSNAHAKTHLSGKLFTVSQDMTLRCYDLNLDVWPQPQLLATFTFPSPLECIALDPADRACYVGGPQGVYQVNFYYSISSNQILNLLNADGNRIISCVECQPERNLRELYAMGQIECPKILDASGTQLAISMDGSSLVVGDTSGKCSVIDVYSKQSMKEIQSIVVNESCGEVTGLTLNLIDQDTSESLVSTDKAHTEFKFPNLQKSVFTREGLHDVYYQAPAEKEGAVAPLDDFEEYLDQVASEENAFVQLGSVVSTVKIVDQIKSTAEGTQAQDEPSRQEESKEILEMQENVRDITNAYKDLREMYDKLLREHQTLSLKSEQ</sequence>
<dbReference type="PANTHER" id="PTHR18763">
    <property type="entry name" value="WD-REPEAT PROTEIN 18"/>
    <property type="match status" value="1"/>
</dbReference>
<dbReference type="SUPFAM" id="SSF50978">
    <property type="entry name" value="WD40 repeat-like"/>
    <property type="match status" value="1"/>
</dbReference>
<dbReference type="EMBL" id="LT598477">
    <property type="protein sequence ID" value="SCU96589.1"/>
    <property type="molecule type" value="Genomic_DNA"/>
</dbReference>
<reference evidence="9" key="1">
    <citation type="submission" date="2016-03" db="EMBL/GenBank/DDBJ databases">
        <authorList>
            <person name="Devillers Hugo."/>
        </authorList>
    </citation>
    <scope>NUCLEOTIDE SEQUENCE [LARGE SCALE GENOMIC DNA]</scope>
</reference>
<dbReference type="Gene3D" id="2.130.10.10">
    <property type="entry name" value="YVTN repeat-like/Quinoprotein amine dehydrogenase"/>
    <property type="match status" value="2"/>
</dbReference>
<dbReference type="OrthoDB" id="756370at2759"/>
<keyword evidence="3 6" id="KW-0853">WD repeat</keyword>
<keyword evidence="6" id="KW-0539">Nucleus</keyword>
<gene>
    <name evidence="8" type="ORF">LAME_0F16754G</name>
</gene>
<evidence type="ECO:0000256" key="7">
    <source>
        <dbReference type="SAM" id="Coils"/>
    </source>
</evidence>
<evidence type="ECO:0000256" key="4">
    <source>
        <dbReference type="ARBA" id="ARBA00022737"/>
    </source>
</evidence>
<protein>
    <recommendedName>
        <fullName evidence="5 6">Pre-rRNA-processing protein IPI3</fullName>
    </recommendedName>
</protein>
<evidence type="ECO:0000256" key="3">
    <source>
        <dbReference type="ARBA" id="ARBA00022574"/>
    </source>
</evidence>
<evidence type="ECO:0000313" key="9">
    <source>
        <dbReference type="Proteomes" id="UP000191144"/>
    </source>
</evidence>
<feature type="coiled-coil region" evidence="7">
    <location>
        <begin position="458"/>
        <end position="499"/>
    </location>
</feature>
<dbReference type="GO" id="GO:0005656">
    <property type="term" value="C:nuclear pre-replicative complex"/>
    <property type="evidence" value="ECO:0007669"/>
    <property type="project" value="TreeGrafter"/>
</dbReference>
<comment type="subcellular location">
    <subcellularLocation>
        <location evidence="6">Nucleus</location>
    </subcellularLocation>
</comment>
<keyword evidence="6" id="KW-0698">rRNA processing</keyword>
<comment type="function">
    <text evidence="1 6">Component of the RIX1 complex required for processing of ITS2 sequences from 35S pre-rRNA.</text>
</comment>
<evidence type="ECO:0000256" key="2">
    <source>
        <dbReference type="ARBA" id="ARBA00010143"/>
    </source>
</evidence>
<dbReference type="InterPro" id="IPR001680">
    <property type="entry name" value="WD40_rpt"/>
</dbReference>
<dbReference type="Proteomes" id="UP000191144">
    <property type="component" value="Chromosome F"/>
</dbReference>
<organism evidence="8 9">
    <name type="scientific">Lachancea meyersii CBS 8951</name>
    <dbReference type="NCBI Taxonomy" id="1266667"/>
    <lineage>
        <taxon>Eukaryota</taxon>
        <taxon>Fungi</taxon>
        <taxon>Dikarya</taxon>
        <taxon>Ascomycota</taxon>
        <taxon>Saccharomycotina</taxon>
        <taxon>Saccharomycetes</taxon>
        <taxon>Saccharomycetales</taxon>
        <taxon>Saccharomycetaceae</taxon>
        <taxon>Lachancea</taxon>
    </lineage>
</organism>
<comment type="subunit">
    <text evidence="6">Component of the RIX1 complex, composed of IPI1, RIX1/IPI2 and IPI3 in a 1:2:2 stoichiometry. The complex interacts (via RIX1) with MDN1 (via its hexameric AAA ATPase ring) and the pre-60S ribosome particles.</text>
</comment>
<dbReference type="InterPro" id="IPR015943">
    <property type="entry name" value="WD40/YVTN_repeat-like_dom_sf"/>
</dbReference>
<dbReference type="PANTHER" id="PTHR18763:SF0">
    <property type="entry name" value="WD REPEAT-CONTAINING PROTEIN 18"/>
    <property type="match status" value="1"/>
</dbReference>
<dbReference type="InterPro" id="IPR036322">
    <property type="entry name" value="WD40_repeat_dom_sf"/>
</dbReference>
<evidence type="ECO:0000313" key="8">
    <source>
        <dbReference type="EMBL" id="SCU96589.1"/>
    </source>
</evidence>
<evidence type="ECO:0000256" key="5">
    <source>
        <dbReference type="ARBA" id="ARBA00026229"/>
    </source>
</evidence>
<comment type="similarity">
    <text evidence="2 6">Belongs to the WD repeat IPI3/WDR18 family.</text>
</comment>
<evidence type="ECO:0000256" key="6">
    <source>
        <dbReference type="RuleBase" id="RU369067"/>
    </source>
</evidence>
<keyword evidence="7" id="KW-0175">Coiled coil</keyword>
<proteinExistence type="inferred from homology"/>